<dbReference type="PANTHER" id="PTHR34351">
    <property type="entry name" value="SLR1927 PROTEIN-RELATED"/>
    <property type="match status" value="1"/>
</dbReference>
<reference evidence="3 4" key="1">
    <citation type="submission" date="2021-01" db="EMBL/GenBank/DDBJ databases">
        <title>Whole genome shotgun sequence of Catellatospora bangladeshensis NBRC 107357.</title>
        <authorList>
            <person name="Komaki H."/>
            <person name="Tamura T."/>
        </authorList>
    </citation>
    <scope>NUCLEOTIDE SEQUENCE [LARGE SCALE GENOMIC DNA]</scope>
    <source>
        <strain evidence="3 4">NBRC 107357</strain>
    </source>
</reference>
<gene>
    <name evidence="3" type="ORF">Cba03nite_23370</name>
</gene>
<evidence type="ECO:0000256" key="1">
    <source>
        <dbReference type="SAM" id="Phobius"/>
    </source>
</evidence>
<dbReference type="PANTHER" id="PTHR34351:SF1">
    <property type="entry name" value="SLR1927 PROTEIN"/>
    <property type="match status" value="1"/>
</dbReference>
<dbReference type="EMBL" id="BONF01000011">
    <property type="protein sequence ID" value="GIF80988.1"/>
    <property type="molecule type" value="Genomic_DNA"/>
</dbReference>
<dbReference type="RefSeq" id="WP_203745092.1">
    <property type="nucleotide sequence ID" value="NZ_BONF01000011.1"/>
</dbReference>
<sequence length="403" mass="42648">MIVTLRGVGLTTGGVALLATGFTFGYPELAILGATAVLAQLHALAYAALRPRLSVTRAVDPDRVARGEGSTVTLTVRNTGRFGAATLVAHDRCGPAHRPAAVPVPLLRLRPGRDTDVSYPVPTDRRGVVEVGPLQVTRRDPLGLVSVSRSHGDTARIWVYPRSHLMRAVPAGISRSLDGRLDRVPHGAITFDTLREYVIGDELRHVHWRTSAKVGELMVREHLDTSLPRLVVLLDDRAASWADRGPDGSAAFESACEAAASIVSAATREDLPITLHLVSGPAAGGSRIRGASRDLLDLLAEAELRDAPASTTDADGRTPDEPLVTATNRLRQHRPGDTLIYLTGTAGLGDLALVSGLKGSFPSVALGVLGPRTADEPQPAGVLLLRAEDGADFAAVWDGVARW</sequence>
<accession>A0A8J3JLP9</accession>
<organism evidence="3 4">
    <name type="scientific">Catellatospora bangladeshensis</name>
    <dbReference type="NCBI Taxonomy" id="310355"/>
    <lineage>
        <taxon>Bacteria</taxon>
        <taxon>Bacillati</taxon>
        <taxon>Actinomycetota</taxon>
        <taxon>Actinomycetes</taxon>
        <taxon>Micromonosporales</taxon>
        <taxon>Micromonosporaceae</taxon>
        <taxon>Catellatospora</taxon>
    </lineage>
</organism>
<keyword evidence="1" id="KW-0472">Membrane</keyword>
<keyword evidence="4" id="KW-1185">Reference proteome</keyword>
<name>A0A8J3JLP9_9ACTN</name>
<feature type="domain" description="DUF58" evidence="2">
    <location>
        <begin position="194"/>
        <end position="310"/>
    </location>
</feature>
<protein>
    <recommendedName>
        <fullName evidence="2">DUF58 domain-containing protein</fullName>
    </recommendedName>
</protein>
<dbReference type="AlphaFoldDB" id="A0A8J3JLP9"/>
<proteinExistence type="predicted"/>
<evidence type="ECO:0000313" key="3">
    <source>
        <dbReference type="EMBL" id="GIF80988.1"/>
    </source>
</evidence>
<evidence type="ECO:0000259" key="2">
    <source>
        <dbReference type="Pfam" id="PF01882"/>
    </source>
</evidence>
<feature type="transmembrane region" description="Helical" evidence="1">
    <location>
        <begin position="7"/>
        <end position="24"/>
    </location>
</feature>
<dbReference type="Pfam" id="PF01882">
    <property type="entry name" value="DUF58"/>
    <property type="match status" value="1"/>
</dbReference>
<dbReference type="InterPro" id="IPR002881">
    <property type="entry name" value="DUF58"/>
</dbReference>
<dbReference type="Proteomes" id="UP000601223">
    <property type="component" value="Unassembled WGS sequence"/>
</dbReference>
<keyword evidence="1" id="KW-0812">Transmembrane</keyword>
<comment type="caution">
    <text evidence="3">The sequence shown here is derived from an EMBL/GenBank/DDBJ whole genome shotgun (WGS) entry which is preliminary data.</text>
</comment>
<keyword evidence="1" id="KW-1133">Transmembrane helix</keyword>
<evidence type="ECO:0000313" key="4">
    <source>
        <dbReference type="Proteomes" id="UP000601223"/>
    </source>
</evidence>